<keyword evidence="5 8" id="KW-0812">Transmembrane</keyword>
<dbReference type="GO" id="GO:0034257">
    <property type="term" value="F:nicotinamide riboside transmembrane transporter activity"/>
    <property type="evidence" value="ECO:0007669"/>
    <property type="project" value="InterPro"/>
</dbReference>
<dbReference type="OrthoDB" id="9791248at2"/>
<evidence type="ECO:0000256" key="7">
    <source>
        <dbReference type="ARBA" id="ARBA00023136"/>
    </source>
</evidence>
<dbReference type="NCBIfam" id="TIGR01528">
    <property type="entry name" value="NMN_trans_PnuC"/>
    <property type="match status" value="1"/>
</dbReference>
<evidence type="ECO:0000256" key="3">
    <source>
        <dbReference type="ARBA" id="ARBA00022448"/>
    </source>
</evidence>
<reference evidence="9 10" key="1">
    <citation type="journal article" date="2015" name="Genome Announc.">
        <title>Complete Genome Sequence of the Type Strain Corynebacterium mustelae DSM 45274, Isolated from Various Tissues of a Male Ferret with Lethal Sepsis.</title>
        <authorList>
            <person name="Ruckert C."/>
            <person name="Eimer J."/>
            <person name="Winkler A."/>
            <person name="Tauch A."/>
        </authorList>
    </citation>
    <scope>NUCLEOTIDE SEQUENCE [LARGE SCALE GENOMIC DNA]</scope>
    <source>
        <strain evidence="9 10">DSM 45274</strain>
    </source>
</reference>
<evidence type="ECO:0000313" key="9">
    <source>
        <dbReference type="EMBL" id="AKK04899.1"/>
    </source>
</evidence>
<evidence type="ECO:0000256" key="6">
    <source>
        <dbReference type="ARBA" id="ARBA00022989"/>
    </source>
</evidence>
<keyword evidence="4" id="KW-1003">Cell membrane</keyword>
<keyword evidence="3" id="KW-0813">Transport</keyword>
<evidence type="ECO:0000313" key="10">
    <source>
        <dbReference type="Proteomes" id="UP000035199"/>
    </source>
</evidence>
<proteinExistence type="inferred from homology"/>
<dbReference type="PANTHER" id="PTHR36122:SF2">
    <property type="entry name" value="NICOTINAMIDE RIBOSIDE TRANSPORTER PNUC"/>
    <property type="match status" value="1"/>
</dbReference>
<protein>
    <submittedName>
        <fullName evidence="9">Nicotinamide mononucleotide transporter PnuC</fullName>
    </submittedName>
</protein>
<name>A0A0G3GUR6_9CORY</name>
<gene>
    <name evidence="9" type="ORF">CMUST_02775</name>
</gene>
<feature type="transmembrane region" description="Helical" evidence="8">
    <location>
        <begin position="46"/>
        <end position="67"/>
    </location>
</feature>
<dbReference type="PATRIC" id="fig|571915.4.peg.588"/>
<dbReference type="InterPro" id="IPR006419">
    <property type="entry name" value="NMN_transpt_PnuC"/>
</dbReference>
<keyword evidence="7 8" id="KW-0472">Membrane</keyword>
<feature type="transmembrane region" description="Helical" evidence="8">
    <location>
        <begin position="20"/>
        <end position="39"/>
    </location>
</feature>
<dbReference type="Pfam" id="PF04973">
    <property type="entry name" value="NMN_transporter"/>
    <property type="match status" value="1"/>
</dbReference>
<dbReference type="EMBL" id="CP011542">
    <property type="protein sequence ID" value="AKK04899.1"/>
    <property type="molecule type" value="Genomic_DNA"/>
</dbReference>
<dbReference type="STRING" id="571915.CMUST_02775"/>
<accession>A0A0G3GUR6</accession>
<dbReference type="GO" id="GO:0005886">
    <property type="term" value="C:plasma membrane"/>
    <property type="evidence" value="ECO:0007669"/>
    <property type="project" value="UniProtKB-SubCell"/>
</dbReference>
<feature type="transmembrane region" description="Helical" evidence="8">
    <location>
        <begin position="195"/>
        <end position="211"/>
    </location>
</feature>
<dbReference type="PANTHER" id="PTHR36122">
    <property type="entry name" value="NICOTINAMIDE RIBOSIDE TRANSPORTER PNUC"/>
    <property type="match status" value="1"/>
</dbReference>
<keyword evidence="10" id="KW-1185">Reference proteome</keyword>
<organism evidence="9 10">
    <name type="scientific">Corynebacterium mustelae</name>
    <dbReference type="NCBI Taxonomy" id="571915"/>
    <lineage>
        <taxon>Bacteria</taxon>
        <taxon>Bacillati</taxon>
        <taxon>Actinomycetota</taxon>
        <taxon>Actinomycetes</taxon>
        <taxon>Mycobacteriales</taxon>
        <taxon>Corynebacteriaceae</taxon>
        <taxon>Corynebacterium</taxon>
    </lineage>
</organism>
<dbReference type="AlphaFoldDB" id="A0A0G3GUR6"/>
<comment type="subcellular location">
    <subcellularLocation>
        <location evidence="1">Cell membrane</location>
        <topology evidence="1">Multi-pass membrane protein</topology>
    </subcellularLocation>
</comment>
<evidence type="ECO:0000256" key="5">
    <source>
        <dbReference type="ARBA" id="ARBA00022692"/>
    </source>
</evidence>
<evidence type="ECO:0000256" key="4">
    <source>
        <dbReference type="ARBA" id="ARBA00022475"/>
    </source>
</evidence>
<evidence type="ECO:0000256" key="2">
    <source>
        <dbReference type="ARBA" id="ARBA00006669"/>
    </source>
</evidence>
<evidence type="ECO:0000256" key="1">
    <source>
        <dbReference type="ARBA" id="ARBA00004651"/>
    </source>
</evidence>
<dbReference type="RefSeq" id="WP_047261229.1">
    <property type="nucleotide sequence ID" value="NZ_CP011542.1"/>
</dbReference>
<dbReference type="Proteomes" id="UP000035199">
    <property type="component" value="Chromosome"/>
</dbReference>
<dbReference type="KEGG" id="cmv:CMUST_02775"/>
<reference evidence="10" key="2">
    <citation type="submission" date="2015-05" db="EMBL/GenBank/DDBJ databases">
        <title>Complete genome sequence of Corynebacterium mustelae DSM 45274, isolated from various tissues of a male ferret with lethal sepsis.</title>
        <authorList>
            <person name="Ruckert C."/>
            <person name="Albersmeier A."/>
            <person name="Winkler A."/>
            <person name="Tauch A."/>
        </authorList>
    </citation>
    <scope>NUCLEOTIDE SEQUENCE [LARGE SCALE GENOMIC DNA]</scope>
    <source>
        <strain evidence="10">DSM 45274</strain>
    </source>
</reference>
<keyword evidence="6 8" id="KW-1133">Transmembrane helix</keyword>
<comment type="similarity">
    <text evidence="2">Belongs to the nicotinamide ribonucleoside (NR) uptake permease (TC 4.B.1) family.</text>
</comment>
<feature type="transmembrane region" description="Helical" evidence="8">
    <location>
        <begin position="113"/>
        <end position="136"/>
    </location>
</feature>
<evidence type="ECO:0000256" key="8">
    <source>
        <dbReference type="SAM" id="Phobius"/>
    </source>
</evidence>
<feature type="transmembrane region" description="Helical" evidence="8">
    <location>
        <begin position="73"/>
        <end position="93"/>
    </location>
</feature>
<sequence>MLSALLSVETIAFDLWGYQISWLECIGTIFNFAAVVLAARRNIWTWPIGIIGVVLFGFLFYQINLYADMAEQGYYLITGIIGWYMWAGTSSRASAPTRSSNPVVIRNLSRTEYIWWITSIIVIGTALGILLGRIHIYLPRVFPEPADLPLLDAITTTTAFAAQILMMQRKLQSWHLWIALDIVAVGLYWYKQVPFVAVLYALFLVNAIYGFKKWKAAVSHPATELTPTPQLA</sequence>